<evidence type="ECO:0000313" key="8">
    <source>
        <dbReference type="EMBL" id="MBB4679279.1"/>
    </source>
</evidence>
<evidence type="ECO:0000256" key="4">
    <source>
        <dbReference type="ARBA" id="ARBA00023136"/>
    </source>
</evidence>
<evidence type="ECO:0000313" key="9">
    <source>
        <dbReference type="Proteomes" id="UP000533598"/>
    </source>
</evidence>
<dbReference type="RefSeq" id="WP_185005036.1">
    <property type="nucleotide sequence ID" value="NZ_BAAAUI010000025.1"/>
</dbReference>
<feature type="domain" description="ABC transmembrane type-2" evidence="7">
    <location>
        <begin position="27"/>
        <end position="256"/>
    </location>
</feature>
<feature type="transmembrane region" description="Helical" evidence="6">
    <location>
        <begin position="25"/>
        <end position="47"/>
    </location>
</feature>
<reference evidence="8 9" key="1">
    <citation type="submission" date="2020-08" db="EMBL/GenBank/DDBJ databases">
        <title>Sequencing the genomes of 1000 actinobacteria strains.</title>
        <authorList>
            <person name="Klenk H.-P."/>
        </authorList>
    </citation>
    <scope>NUCLEOTIDE SEQUENCE [LARGE SCALE GENOMIC DNA]</scope>
    <source>
        <strain evidence="8 9">DSM 44230</strain>
    </source>
</reference>
<dbReference type="PANTHER" id="PTHR43229:SF2">
    <property type="entry name" value="NODULATION PROTEIN J"/>
    <property type="match status" value="1"/>
</dbReference>
<keyword evidence="6" id="KW-1003">Cell membrane</keyword>
<feature type="transmembrane region" description="Helical" evidence="6">
    <location>
        <begin position="67"/>
        <end position="87"/>
    </location>
</feature>
<dbReference type="AlphaFoldDB" id="A0A7W7CGX0"/>
<comment type="caution">
    <text evidence="8">The sequence shown here is derived from an EMBL/GenBank/DDBJ whole genome shotgun (WGS) entry which is preliminary data.</text>
</comment>
<dbReference type="InterPro" id="IPR047817">
    <property type="entry name" value="ABC2_TM_bact-type"/>
</dbReference>
<sequence>MSTLTYAARDSITMLRRDLRHAQRYPLMTVSSIMMPLLMMLLFVFVFGNAMSPVARTGNYLDYLTPGIIVMAIGSASGSAVAIKVCMDMQEGIIARFRTMSISRGSVLSGQVLGSLIRTLVSVALIIVLAVLMGFRPTAGVGEWLAVLGLVSLVIIAFTWLAVAIGLATKTVGGANTAAFPLQFLPFLSSAFIPTAAMSDGVALVAQYQPFTPIIDTLRGLLTGTPIGTSWIFAIGWCLLLTAIGYFCALRRYNADTSQ</sequence>
<keyword evidence="6" id="KW-0813">Transport</keyword>
<dbReference type="InterPro" id="IPR013525">
    <property type="entry name" value="ABC2_TM"/>
</dbReference>
<evidence type="ECO:0000256" key="2">
    <source>
        <dbReference type="ARBA" id="ARBA00022692"/>
    </source>
</evidence>
<keyword evidence="3 6" id="KW-1133">Transmembrane helix</keyword>
<feature type="transmembrane region" description="Helical" evidence="6">
    <location>
        <begin position="108"/>
        <end position="132"/>
    </location>
</feature>
<evidence type="ECO:0000259" key="7">
    <source>
        <dbReference type="PROSITE" id="PS51012"/>
    </source>
</evidence>
<comment type="similarity">
    <text evidence="6">Belongs to the ABC-2 integral membrane protein family.</text>
</comment>
<dbReference type="PANTHER" id="PTHR43229">
    <property type="entry name" value="NODULATION PROTEIN J"/>
    <property type="match status" value="1"/>
</dbReference>
<feature type="transmembrane region" description="Helical" evidence="6">
    <location>
        <begin position="144"/>
        <end position="168"/>
    </location>
</feature>
<dbReference type="GO" id="GO:0043190">
    <property type="term" value="C:ATP-binding cassette (ABC) transporter complex"/>
    <property type="evidence" value="ECO:0007669"/>
    <property type="project" value="InterPro"/>
</dbReference>
<dbReference type="InterPro" id="IPR051784">
    <property type="entry name" value="Nod_factor_ABC_transporter"/>
</dbReference>
<dbReference type="PROSITE" id="PS51012">
    <property type="entry name" value="ABC_TM2"/>
    <property type="match status" value="1"/>
</dbReference>
<keyword evidence="9" id="KW-1185">Reference proteome</keyword>
<dbReference type="PIRSF" id="PIRSF006648">
    <property type="entry name" value="DrrB"/>
    <property type="match status" value="1"/>
</dbReference>
<proteinExistence type="inferred from homology"/>
<keyword evidence="5" id="KW-0046">Antibiotic resistance</keyword>
<evidence type="ECO:0000256" key="5">
    <source>
        <dbReference type="ARBA" id="ARBA00023251"/>
    </source>
</evidence>
<dbReference type="Pfam" id="PF01061">
    <property type="entry name" value="ABC2_membrane"/>
    <property type="match status" value="1"/>
</dbReference>
<dbReference type="InterPro" id="IPR000412">
    <property type="entry name" value="ABC_2_transport"/>
</dbReference>
<name>A0A7W7CGX0_9PSEU</name>
<dbReference type="EMBL" id="JACHMH010000001">
    <property type="protein sequence ID" value="MBB4679279.1"/>
    <property type="molecule type" value="Genomic_DNA"/>
</dbReference>
<evidence type="ECO:0000256" key="6">
    <source>
        <dbReference type="RuleBase" id="RU361157"/>
    </source>
</evidence>
<feature type="transmembrane region" description="Helical" evidence="6">
    <location>
        <begin position="180"/>
        <end position="208"/>
    </location>
</feature>
<organism evidence="8 9">
    <name type="scientific">Crossiella cryophila</name>
    <dbReference type="NCBI Taxonomy" id="43355"/>
    <lineage>
        <taxon>Bacteria</taxon>
        <taxon>Bacillati</taxon>
        <taxon>Actinomycetota</taxon>
        <taxon>Actinomycetes</taxon>
        <taxon>Pseudonocardiales</taxon>
        <taxon>Pseudonocardiaceae</taxon>
        <taxon>Crossiella</taxon>
    </lineage>
</organism>
<dbReference type="GO" id="GO:0140359">
    <property type="term" value="F:ABC-type transporter activity"/>
    <property type="evidence" value="ECO:0007669"/>
    <property type="project" value="InterPro"/>
</dbReference>
<protein>
    <recommendedName>
        <fullName evidence="6">Transport permease protein</fullName>
    </recommendedName>
</protein>
<accession>A0A7W7CGX0</accession>
<evidence type="ECO:0000256" key="3">
    <source>
        <dbReference type="ARBA" id="ARBA00022989"/>
    </source>
</evidence>
<keyword evidence="2 6" id="KW-0812">Transmembrane</keyword>
<dbReference type="Proteomes" id="UP000533598">
    <property type="component" value="Unassembled WGS sequence"/>
</dbReference>
<keyword evidence="4 6" id="KW-0472">Membrane</keyword>
<feature type="transmembrane region" description="Helical" evidence="6">
    <location>
        <begin position="228"/>
        <end position="249"/>
    </location>
</feature>
<evidence type="ECO:0000256" key="1">
    <source>
        <dbReference type="ARBA" id="ARBA00004141"/>
    </source>
</evidence>
<dbReference type="GO" id="GO:0046677">
    <property type="term" value="P:response to antibiotic"/>
    <property type="evidence" value="ECO:0007669"/>
    <property type="project" value="UniProtKB-KW"/>
</dbReference>
<gene>
    <name evidence="8" type="ORF">HNR67_005397</name>
</gene>
<comment type="subcellular location">
    <subcellularLocation>
        <location evidence="6">Cell membrane</location>
        <topology evidence="6">Multi-pass membrane protein</topology>
    </subcellularLocation>
    <subcellularLocation>
        <location evidence="1">Membrane</location>
        <topology evidence="1">Multi-pass membrane protein</topology>
    </subcellularLocation>
</comment>